<dbReference type="PROSITE" id="PS50157">
    <property type="entry name" value="ZINC_FINGER_C2H2_2"/>
    <property type="match status" value="1"/>
</dbReference>
<keyword evidence="1" id="KW-0862">Zinc</keyword>
<feature type="compositionally biased region" description="Polar residues" evidence="2">
    <location>
        <begin position="44"/>
        <end position="53"/>
    </location>
</feature>
<dbReference type="PROSITE" id="PS00028">
    <property type="entry name" value="ZINC_FINGER_C2H2_1"/>
    <property type="match status" value="1"/>
</dbReference>
<dbReference type="GO" id="GO:0005634">
    <property type="term" value="C:nucleus"/>
    <property type="evidence" value="ECO:0007669"/>
    <property type="project" value="TreeGrafter"/>
</dbReference>
<feature type="compositionally biased region" description="Basic and acidic residues" evidence="2">
    <location>
        <begin position="34"/>
        <end position="43"/>
    </location>
</feature>
<dbReference type="GO" id="GO:0010090">
    <property type="term" value="P:trichome morphogenesis"/>
    <property type="evidence" value="ECO:0007669"/>
    <property type="project" value="InterPro"/>
</dbReference>
<accession>A0AAD4NXT9</accession>
<evidence type="ECO:0000313" key="4">
    <source>
        <dbReference type="EMBL" id="KAH6756409.1"/>
    </source>
</evidence>
<dbReference type="EMBL" id="SDAM02029559">
    <property type="protein sequence ID" value="KAH6756409.1"/>
    <property type="molecule type" value="Genomic_DNA"/>
</dbReference>
<dbReference type="AlphaFoldDB" id="A0AAD4NXT9"/>
<dbReference type="GO" id="GO:0000976">
    <property type="term" value="F:transcription cis-regulatory region binding"/>
    <property type="evidence" value="ECO:0007669"/>
    <property type="project" value="TreeGrafter"/>
</dbReference>
<dbReference type="InterPro" id="IPR036236">
    <property type="entry name" value="Znf_C2H2_sf"/>
</dbReference>
<sequence>MERASTVSCSQEKSISNKKLKLFGVELEQFDHEKGWPLDRDESVNSSASSTVTDKPGSTGGEAEDKKFECQYCLKVFANSQALGGHQNAHKKERLRKKRLQLQARKGSSLDCYNIQPFYYNSNQHSNKHCLNYYASNPAWFYDPEFSVYEEHPQPQISFGRSDVTSPSPQTSRWVGVGTNQDHISFQQDTRTFSVTRTHTSTDHKSRAPLINKASSLPNSKKTCTRKNLDLQLGLSLHSTI</sequence>
<dbReference type="GO" id="GO:0003700">
    <property type="term" value="F:DNA-binding transcription factor activity"/>
    <property type="evidence" value="ECO:0007669"/>
    <property type="project" value="TreeGrafter"/>
</dbReference>
<evidence type="ECO:0000313" key="5">
    <source>
        <dbReference type="Proteomes" id="UP001190926"/>
    </source>
</evidence>
<organism evidence="4 5">
    <name type="scientific">Perilla frutescens var. hirtella</name>
    <name type="common">Perilla citriodora</name>
    <name type="synonym">Perilla setoyensis</name>
    <dbReference type="NCBI Taxonomy" id="608512"/>
    <lineage>
        <taxon>Eukaryota</taxon>
        <taxon>Viridiplantae</taxon>
        <taxon>Streptophyta</taxon>
        <taxon>Embryophyta</taxon>
        <taxon>Tracheophyta</taxon>
        <taxon>Spermatophyta</taxon>
        <taxon>Magnoliopsida</taxon>
        <taxon>eudicotyledons</taxon>
        <taxon>Gunneridae</taxon>
        <taxon>Pentapetalae</taxon>
        <taxon>asterids</taxon>
        <taxon>lamiids</taxon>
        <taxon>Lamiales</taxon>
        <taxon>Lamiaceae</taxon>
        <taxon>Nepetoideae</taxon>
        <taxon>Elsholtzieae</taxon>
        <taxon>Perilla</taxon>
    </lineage>
</organism>
<dbReference type="PANTHER" id="PTHR46353:SF5">
    <property type="entry name" value="ZINC FINGER PROTEIN 5"/>
    <property type="match status" value="1"/>
</dbReference>
<evidence type="ECO:0000256" key="2">
    <source>
        <dbReference type="SAM" id="MobiDB-lite"/>
    </source>
</evidence>
<keyword evidence="5" id="KW-1185">Reference proteome</keyword>
<dbReference type="GO" id="GO:0009736">
    <property type="term" value="P:cytokinin-activated signaling pathway"/>
    <property type="evidence" value="ECO:0007669"/>
    <property type="project" value="TreeGrafter"/>
</dbReference>
<dbReference type="InterPro" id="IPR044299">
    <property type="entry name" value="GIS3/ZFP5/ZFP6"/>
</dbReference>
<keyword evidence="1" id="KW-0479">Metal-binding</keyword>
<comment type="caution">
    <text evidence="4">The sequence shown here is derived from an EMBL/GenBank/DDBJ whole genome shotgun (WGS) entry which is preliminary data.</text>
</comment>
<dbReference type="Gene3D" id="3.30.160.60">
    <property type="entry name" value="Classic Zinc Finger"/>
    <property type="match status" value="1"/>
</dbReference>
<feature type="domain" description="C2H2-type" evidence="3">
    <location>
        <begin position="68"/>
        <end position="95"/>
    </location>
</feature>
<evidence type="ECO:0000256" key="1">
    <source>
        <dbReference type="PROSITE-ProRule" id="PRU00042"/>
    </source>
</evidence>
<dbReference type="Proteomes" id="UP001190926">
    <property type="component" value="Unassembled WGS sequence"/>
</dbReference>
<dbReference type="InterPro" id="IPR013087">
    <property type="entry name" value="Znf_C2H2_type"/>
</dbReference>
<protein>
    <recommendedName>
        <fullName evidence="3">C2H2-type domain-containing protein</fullName>
    </recommendedName>
</protein>
<keyword evidence="1" id="KW-0863">Zinc-finger</keyword>
<evidence type="ECO:0000259" key="3">
    <source>
        <dbReference type="PROSITE" id="PS50157"/>
    </source>
</evidence>
<feature type="region of interest" description="Disordered" evidence="2">
    <location>
        <begin position="34"/>
        <end position="63"/>
    </location>
</feature>
<proteinExistence type="predicted"/>
<dbReference type="SUPFAM" id="SSF57667">
    <property type="entry name" value="beta-beta-alpha zinc fingers"/>
    <property type="match status" value="1"/>
</dbReference>
<dbReference type="GO" id="GO:0008270">
    <property type="term" value="F:zinc ion binding"/>
    <property type="evidence" value="ECO:0007669"/>
    <property type="project" value="UniProtKB-KW"/>
</dbReference>
<reference evidence="4 5" key="1">
    <citation type="journal article" date="2021" name="Nat. Commun.">
        <title>Incipient diploidization of the medicinal plant Perilla within 10,000 years.</title>
        <authorList>
            <person name="Zhang Y."/>
            <person name="Shen Q."/>
            <person name="Leng L."/>
            <person name="Zhang D."/>
            <person name="Chen S."/>
            <person name="Shi Y."/>
            <person name="Ning Z."/>
            <person name="Chen S."/>
        </authorList>
    </citation>
    <scope>NUCLEOTIDE SEQUENCE [LARGE SCALE GENOMIC DNA]</scope>
    <source>
        <strain evidence="5">cv. PC099</strain>
    </source>
</reference>
<dbReference type="PANTHER" id="PTHR46353">
    <property type="entry name" value="ZINC FINGER PROTEIN 5"/>
    <property type="match status" value="1"/>
</dbReference>
<dbReference type="Pfam" id="PF13912">
    <property type="entry name" value="zf-C2H2_6"/>
    <property type="match status" value="1"/>
</dbReference>
<name>A0AAD4NXT9_PERFH</name>
<dbReference type="GO" id="GO:0009740">
    <property type="term" value="P:gibberellic acid mediated signaling pathway"/>
    <property type="evidence" value="ECO:0007669"/>
    <property type="project" value="TreeGrafter"/>
</dbReference>
<gene>
    <name evidence="4" type="ORF">C2S53_002708</name>
</gene>